<evidence type="ECO:0000313" key="2">
    <source>
        <dbReference type="EMBL" id="EPQ16897.1"/>
    </source>
</evidence>
<evidence type="ECO:0000256" key="1">
    <source>
        <dbReference type="SAM" id="MobiDB-lite"/>
    </source>
</evidence>
<organism evidence="2 3">
    <name type="scientific">Myotis brandtii</name>
    <name type="common">Brandt's bat</name>
    <dbReference type="NCBI Taxonomy" id="109478"/>
    <lineage>
        <taxon>Eukaryota</taxon>
        <taxon>Metazoa</taxon>
        <taxon>Chordata</taxon>
        <taxon>Craniata</taxon>
        <taxon>Vertebrata</taxon>
        <taxon>Euteleostomi</taxon>
        <taxon>Mammalia</taxon>
        <taxon>Eutheria</taxon>
        <taxon>Laurasiatheria</taxon>
        <taxon>Chiroptera</taxon>
        <taxon>Yangochiroptera</taxon>
        <taxon>Vespertilionidae</taxon>
        <taxon>Myotis</taxon>
    </lineage>
</organism>
<keyword evidence="3" id="KW-1185">Reference proteome</keyword>
<dbReference type="GO" id="GO:0030864">
    <property type="term" value="C:cortical actin cytoskeleton"/>
    <property type="evidence" value="ECO:0007669"/>
    <property type="project" value="TreeGrafter"/>
</dbReference>
<dbReference type="GO" id="GO:0005912">
    <property type="term" value="C:adherens junction"/>
    <property type="evidence" value="ECO:0007669"/>
    <property type="project" value="TreeGrafter"/>
</dbReference>
<feature type="region of interest" description="Disordered" evidence="1">
    <location>
        <begin position="143"/>
        <end position="179"/>
    </location>
</feature>
<accession>S7Q7R1</accession>
<dbReference type="Proteomes" id="UP000052978">
    <property type="component" value="Unassembled WGS sequence"/>
</dbReference>
<dbReference type="EMBL" id="KE164313">
    <property type="protein sequence ID" value="EPQ16897.1"/>
    <property type="molecule type" value="Genomic_DNA"/>
</dbReference>
<dbReference type="PANTHER" id="PTHR15012">
    <property type="entry name" value="APICAL PROTEIN/SHROOM-RELATED"/>
    <property type="match status" value="1"/>
</dbReference>
<dbReference type="AlphaFoldDB" id="S7Q7R1"/>
<dbReference type="GO" id="GO:0016324">
    <property type="term" value="C:apical plasma membrane"/>
    <property type="evidence" value="ECO:0007669"/>
    <property type="project" value="TreeGrafter"/>
</dbReference>
<name>S7Q7R1_MYOBR</name>
<feature type="region of interest" description="Disordered" evidence="1">
    <location>
        <begin position="41"/>
        <end position="104"/>
    </location>
</feature>
<reference evidence="2 3" key="1">
    <citation type="journal article" date="2013" name="Nat. Commun.">
        <title>Genome analysis reveals insights into physiology and longevity of the Brandt's bat Myotis brandtii.</title>
        <authorList>
            <person name="Seim I."/>
            <person name="Fang X."/>
            <person name="Xiong Z."/>
            <person name="Lobanov A.V."/>
            <person name="Huang Z."/>
            <person name="Ma S."/>
            <person name="Feng Y."/>
            <person name="Turanov A.A."/>
            <person name="Zhu Y."/>
            <person name="Lenz T.L."/>
            <person name="Gerashchenko M.V."/>
            <person name="Fan D."/>
            <person name="Hee Yim S."/>
            <person name="Yao X."/>
            <person name="Jordan D."/>
            <person name="Xiong Y."/>
            <person name="Ma Y."/>
            <person name="Lyapunov A.N."/>
            <person name="Chen G."/>
            <person name="Kulakova O.I."/>
            <person name="Sun Y."/>
            <person name="Lee S.G."/>
            <person name="Bronson R.T."/>
            <person name="Moskalev A.A."/>
            <person name="Sunyaev S.R."/>
            <person name="Zhang G."/>
            <person name="Krogh A."/>
            <person name="Wang J."/>
            <person name="Gladyshev V.N."/>
        </authorList>
    </citation>
    <scope>NUCLEOTIDE SEQUENCE [LARGE SCALE GENOMIC DNA]</scope>
</reference>
<dbReference type="GO" id="GO:0043296">
    <property type="term" value="C:apical junction complex"/>
    <property type="evidence" value="ECO:0007669"/>
    <property type="project" value="TreeGrafter"/>
</dbReference>
<dbReference type="InterPro" id="IPR027685">
    <property type="entry name" value="Shroom_fam"/>
</dbReference>
<dbReference type="PANTHER" id="PTHR15012:SF8">
    <property type="entry name" value="PROTEIN SHROOM2"/>
    <property type="match status" value="1"/>
</dbReference>
<dbReference type="GO" id="GO:0051015">
    <property type="term" value="F:actin filament binding"/>
    <property type="evidence" value="ECO:0007669"/>
    <property type="project" value="InterPro"/>
</dbReference>
<gene>
    <name evidence="2" type="ORF">D623_10003666</name>
</gene>
<sequence>MNEVGHSGNHCLCQHCEDTVGTFTDRWKFFEETSRLVLQRSRSRKVLPGVPKEKPDRLRAARLGDQGDEPQPQDRVRTTYFGDNASGPRKAGRMGKSEPPQRLGTFAEKQGKGLEAKGSGRNHSADDILDVGLDQQERLQYVQERSRSSPSTDLYKQEASIEPQRQAEDPGEHRKQEDRVLTPRVFNEDCVLEGPEPMPKGTWRWIQWLEVLEGPPFLATYQLLHPPNQWLPGAWH</sequence>
<protein>
    <submittedName>
        <fullName evidence="2">Protein Shroom2</fullName>
    </submittedName>
</protein>
<proteinExistence type="predicted"/>
<dbReference type="GO" id="GO:0007015">
    <property type="term" value="P:actin filament organization"/>
    <property type="evidence" value="ECO:0007669"/>
    <property type="project" value="TreeGrafter"/>
</dbReference>
<evidence type="ECO:0000313" key="3">
    <source>
        <dbReference type="Proteomes" id="UP000052978"/>
    </source>
</evidence>
<feature type="compositionally biased region" description="Basic and acidic residues" evidence="1">
    <location>
        <begin position="165"/>
        <end position="179"/>
    </location>
</feature>